<dbReference type="Pfam" id="PF26059">
    <property type="entry name" value="DUF8020"/>
    <property type="match status" value="1"/>
</dbReference>
<gene>
    <name evidence="4" type="ORF">ACFP3H_22130</name>
</gene>
<dbReference type="EMBL" id="JBHSQN010000015">
    <property type="protein sequence ID" value="MFC6013760.1"/>
    <property type="molecule type" value="Genomic_DNA"/>
</dbReference>
<sequence>MKMRKMAFASMVAIAAVGIAGTAGSAGAVPAPVAPDGGIAVEIVPGVVNYTATRDDTAAIITIDAGSLTVANGQFQIKNAENQIVGGTPLEISIDEIAYPVRAEINGNTARLTPVTEGAYYKPSASAPQHIAEVSPQQREASAWQKFGSRLSVGAAIGALVGAVGAGVAGCIIGGVIGAGLSLPLAMFLGAGPVAGCIAGAVMLAPAGTMGGALFVGVPVAIAAAVEYFITVTAS</sequence>
<feature type="signal peptide" evidence="2">
    <location>
        <begin position="1"/>
        <end position="28"/>
    </location>
</feature>
<evidence type="ECO:0000256" key="2">
    <source>
        <dbReference type="SAM" id="SignalP"/>
    </source>
</evidence>
<dbReference type="Proteomes" id="UP001596223">
    <property type="component" value="Unassembled WGS sequence"/>
</dbReference>
<feature type="transmembrane region" description="Helical" evidence="1">
    <location>
        <begin position="155"/>
        <end position="178"/>
    </location>
</feature>
<evidence type="ECO:0000313" key="4">
    <source>
        <dbReference type="EMBL" id="MFC6013760.1"/>
    </source>
</evidence>
<feature type="chain" id="PRO_5046518009" description="DUF8020 domain-containing protein" evidence="2">
    <location>
        <begin position="29"/>
        <end position="235"/>
    </location>
</feature>
<dbReference type="RefSeq" id="WP_378608894.1">
    <property type="nucleotide sequence ID" value="NZ_JBHSQN010000015.1"/>
</dbReference>
<feature type="transmembrane region" description="Helical" evidence="1">
    <location>
        <begin position="185"/>
        <end position="205"/>
    </location>
</feature>
<evidence type="ECO:0000256" key="1">
    <source>
        <dbReference type="SAM" id="Phobius"/>
    </source>
</evidence>
<feature type="transmembrane region" description="Helical" evidence="1">
    <location>
        <begin position="211"/>
        <end position="230"/>
    </location>
</feature>
<reference evidence="5" key="1">
    <citation type="journal article" date="2019" name="Int. J. Syst. Evol. Microbiol.">
        <title>The Global Catalogue of Microorganisms (GCM) 10K type strain sequencing project: providing services to taxonomists for standard genome sequencing and annotation.</title>
        <authorList>
            <consortium name="The Broad Institute Genomics Platform"/>
            <consortium name="The Broad Institute Genome Sequencing Center for Infectious Disease"/>
            <person name="Wu L."/>
            <person name="Ma J."/>
        </authorList>
    </citation>
    <scope>NUCLEOTIDE SEQUENCE [LARGE SCALE GENOMIC DNA]</scope>
    <source>
        <strain evidence="5">CCUG 36956</strain>
    </source>
</reference>
<proteinExistence type="predicted"/>
<organism evidence="4 5">
    <name type="scientific">Nocardia lasii</name>
    <dbReference type="NCBI Taxonomy" id="1616107"/>
    <lineage>
        <taxon>Bacteria</taxon>
        <taxon>Bacillati</taxon>
        <taxon>Actinomycetota</taxon>
        <taxon>Actinomycetes</taxon>
        <taxon>Mycobacteriales</taxon>
        <taxon>Nocardiaceae</taxon>
        <taxon>Nocardia</taxon>
    </lineage>
</organism>
<keyword evidence="5" id="KW-1185">Reference proteome</keyword>
<evidence type="ECO:0000259" key="3">
    <source>
        <dbReference type="Pfam" id="PF26059"/>
    </source>
</evidence>
<dbReference type="InterPro" id="IPR058333">
    <property type="entry name" value="DUF8020"/>
</dbReference>
<evidence type="ECO:0000313" key="5">
    <source>
        <dbReference type="Proteomes" id="UP001596223"/>
    </source>
</evidence>
<name>A0ABW1JX54_9NOCA</name>
<feature type="domain" description="DUF8020" evidence="3">
    <location>
        <begin position="48"/>
        <end position="116"/>
    </location>
</feature>
<protein>
    <recommendedName>
        <fullName evidence="3">DUF8020 domain-containing protein</fullName>
    </recommendedName>
</protein>
<keyword evidence="1" id="KW-0472">Membrane</keyword>
<accession>A0ABW1JX54</accession>
<keyword evidence="1" id="KW-1133">Transmembrane helix</keyword>
<keyword evidence="1" id="KW-0812">Transmembrane</keyword>
<comment type="caution">
    <text evidence="4">The sequence shown here is derived from an EMBL/GenBank/DDBJ whole genome shotgun (WGS) entry which is preliminary data.</text>
</comment>
<keyword evidence="2" id="KW-0732">Signal</keyword>